<proteinExistence type="predicted"/>
<dbReference type="AlphaFoldDB" id="A0A7W7N962"/>
<feature type="domain" description="Peptidase S9 prolyl oligopeptidase catalytic" evidence="2">
    <location>
        <begin position="1"/>
        <end position="148"/>
    </location>
</feature>
<dbReference type="Proteomes" id="UP000561681">
    <property type="component" value="Unassembled WGS sequence"/>
</dbReference>
<accession>A0A7W7N962</accession>
<dbReference type="PANTHER" id="PTHR42776:SF27">
    <property type="entry name" value="DIPEPTIDYL PEPTIDASE FAMILY MEMBER 6"/>
    <property type="match status" value="1"/>
</dbReference>
<dbReference type="PANTHER" id="PTHR42776">
    <property type="entry name" value="SERINE PEPTIDASE S9 FAMILY MEMBER"/>
    <property type="match status" value="1"/>
</dbReference>
<dbReference type="GO" id="GO:0004177">
    <property type="term" value="F:aminopeptidase activity"/>
    <property type="evidence" value="ECO:0007669"/>
    <property type="project" value="UniProtKB-KW"/>
</dbReference>
<evidence type="ECO:0000259" key="2">
    <source>
        <dbReference type="Pfam" id="PF00326"/>
    </source>
</evidence>
<evidence type="ECO:0000313" key="3">
    <source>
        <dbReference type="EMBL" id="MBB4804558.1"/>
    </source>
</evidence>
<comment type="caution">
    <text evidence="3">The sequence shown here is derived from an EMBL/GenBank/DDBJ whole genome shotgun (WGS) entry which is preliminary data.</text>
</comment>
<keyword evidence="3" id="KW-0645">Protease</keyword>
<name>A0A7W7N962_9FLAO</name>
<keyword evidence="4" id="KW-1185">Reference proteome</keyword>
<dbReference type="Gene3D" id="3.40.50.1820">
    <property type="entry name" value="alpha/beta hydrolase"/>
    <property type="match status" value="1"/>
</dbReference>
<dbReference type="RefSeq" id="WP_184167893.1">
    <property type="nucleotide sequence ID" value="NZ_JACHLD010000011.1"/>
</dbReference>
<dbReference type="InterPro" id="IPR029058">
    <property type="entry name" value="AB_hydrolase_fold"/>
</dbReference>
<dbReference type="Pfam" id="PF00326">
    <property type="entry name" value="Peptidase_S9"/>
    <property type="match status" value="1"/>
</dbReference>
<evidence type="ECO:0000256" key="1">
    <source>
        <dbReference type="ARBA" id="ARBA00022801"/>
    </source>
</evidence>
<reference evidence="3 4" key="1">
    <citation type="submission" date="2020-08" db="EMBL/GenBank/DDBJ databases">
        <title>Functional genomics of gut bacteria from endangered species of beetles.</title>
        <authorList>
            <person name="Carlos-Shanley C."/>
        </authorList>
    </citation>
    <scope>NUCLEOTIDE SEQUENCE [LARGE SCALE GENOMIC DNA]</scope>
    <source>
        <strain evidence="3 4">S00142</strain>
    </source>
</reference>
<dbReference type="SUPFAM" id="SSF53474">
    <property type="entry name" value="alpha/beta-Hydrolases"/>
    <property type="match status" value="1"/>
</dbReference>
<dbReference type="GO" id="GO:0006508">
    <property type="term" value="P:proteolysis"/>
    <property type="evidence" value="ECO:0007669"/>
    <property type="project" value="InterPro"/>
</dbReference>
<dbReference type="EMBL" id="JACHLD010000011">
    <property type="protein sequence ID" value="MBB4804558.1"/>
    <property type="molecule type" value="Genomic_DNA"/>
</dbReference>
<gene>
    <name evidence="3" type="ORF">HNP37_004655</name>
</gene>
<dbReference type="GO" id="GO:0004252">
    <property type="term" value="F:serine-type endopeptidase activity"/>
    <property type="evidence" value="ECO:0007669"/>
    <property type="project" value="TreeGrafter"/>
</dbReference>
<organism evidence="3 4">
    <name type="scientific">Flavobacterium nitrogenifigens</name>
    <dbReference type="NCBI Taxonomy" id="1617283"/>
    <lineage>
        <taxon>Bacteria</taxon>
        <taxon>Pseudomonadati</taxon>
        <taxon>Bacteroidota</taxon>
        <taxon>Flavobacteriia</taxon>
        <taxon>Flavobacteriales</taxon>
        <taxon>Flavobacteriaceae</taxon>
        <taxon>Flavobacterium</taxon>
    </lineage>
</organism>
<evidence type="ECO:0000313" key="4">
    <source>
        <dbReference type="Proteomes" id="UP000561681"/>
    </source>
</evidence>
<keyword evidence="3" id="KW-0031">Aminopeptidase</keyword>
<sequence>MGHSFGGYETAFAITQTPLFAAAIAGGAITDLNSFYHTINSSSGRSEMWRFGTEQWSMRKTPYEAPDSYLSNSPLTHVKQLQTPLLLWAGKNDWQVDTHQSLEFYLALRRLGKKGIMLLYPNEMHSLSNPVNQTDLTDRILQWFDFFLKGNKPEDWIEKGIQ</sequence>
<keyword evidence="1" id="KW-0378">Hydrolase</keyword>
<dbReference type="InterPro" id="IPR001375">
    <property type="entry name" value="Peptidase_S9_cat"/>
</dbReference>
<protein>
    <submittedName>
        <fullName evidence="3">Dipeptidyl aminopeptidase/acylaminoacyl peptidase</fullName>
    </submittedName>
</protein>